<keyword evidence="2" id="KW-0378">Hydrolase</keyword>
<organism evidence="2 3">
    <name type="scientific">Calycomorphotria hydatis</name>
    <dbReference type="NCBI Taxonomy" id="2528027"/>
    <lineage>
        <taxon>Bacteria</taxon>
        <taxon>Pseudomonadati</taxon>
        <taxon>Planctomycetota</taxon>
        <taxon>Planctomycetia</taxon>
        <taxon>Planctomycetales</taxon>
        <taxon>Planctomycetaceae</taxon>
        <taxon>Calycomorphotria</taxon>
    </lineage>
</organism>
<feature type="domain" description="Peptidase S9 prolyl oligopeptidase catalytic" evidence="1">
    <location>
        <begin position="126"/>
        <end position="257"/>
    </location>
</feature>
<sequence length="275" mass="30530">MLNGQQLLKFTCLFIFVLTSSKMVLAEESTIEFPGTQSDYHGFSQVNFELDGVECRVVQPRGVAEGRPWIWRARFFGHEPQLEIALLKRGYHVAYTDVAGLFGSPEAIKRWDRLYEYLTNEHGFNHRPVLEGMSRGGLIVYNWAAANPDQVRCIYADAPVCDFKSWPGGKGSGPGSKGAWDQCLKAYGMTEAEAMAFQGNPIDNLKPLAEASVPLLHVVGDADEVVPVAENTAILEERYKKLGGEITVIHKPGVGHHPHSLKDPTPIVDFILKHE</sequence>
<dbReference type="RefSeq" id="WP_145261014.1">
    <property type="nucleotide sequence ID" value="NZ_CP036316.1"/>
</dbReference>
<gene>
    <name evidence="2" type="ORF">V22_13480</name>
</gene>
<dbReference type="SUPFAM" id="SSF53474">
    <property type="entry name" value="alpha/beta-Hydrolases"/>
    <property type="match status" value="1"/>
</dbReference>
<evidence type="ECO:0000313" key="2">
    <source>
        <dbReference type="EMBL" id="QDT64117.1"/>
    </source>
</evidence>
<keyword evidence="3" id="KW-1185">Reference proteome</keyword>
<reference evidence="2 3" key="1">
    <citation type="submission" date="2019-02" db="EMBL/GenBank/DDBJ databases">
        <title>Deep-cultivation of Planctomycetes and their phenomic and genomic characterization uncovers novel biology.</title>
        <authorList>
            <person name="Wiegand S."/>
            <person name="Jogler M."/>
            <person name="Boedeker C."/>
            <person name="Pinto D."/>
            <person name="Vollmers J."/>
            <person name="Rivas-Marin E."/>
            <person name="Kohn T."/>
            <person name="Peeters S.H."/>
            <person name="Heuer A."/>
            <person name="Rast P."/>
            <person name="Oberbeckmann S."/>
            <person name="Bunk B."/>
            <person name="Jeske O."/>
            <person name="Meyerdierks A."/>
            <person name="Storesund J.E."/>
            <person name="Kallscheuer N."/>
            <person name="Luecker S."/>
            <person name="Lage O.M."/>
            <person name="Pohl T."/>
            <person name="Merkel B.J."/>
            <person name="Hornburger P."/>
            <person name="Mueller R.-W."/>
            <person name="Bruemmer F."/>
            <person name="Labrenz M."/>
            <person name="Spormann A.M."/>
            <person name="Op den Camp H."/>
            <person name="Overmann J."/>
            <person name="Amann R."/>
            <person name="Jetten M.S.M."/>
            <person name="Mascher T."/>
            <person name="Medema M.H."/>
            <person name="Devos D.P."/>
            <person name="Kaster A.-K."/>
            <person name="Ovreas L."/>
            <person name="Rohde M."/>
            <person name="Galperin M.Y."/>
            <person name="Jogler C."/>
        </authorList>
    </citation>
    <scope>NUCLEOTIDE SEQUENCE [LARGE SCALE GENOMIC DNA]</scope>
    <source>
        <strain evidence="2 3">V22</strain>
    </source>
</reference>
<proteinExistence type="predicted"/>
<dbReference type="GO" id="GO:0006508">
    <property type="term" value="P:proteolysis"/>
    <property type="evidence" value="ECO:0007669"/>
    <property type="project" value="InterPro"/>
</dbReference>
<dbReference type="Proteomes" id="UP000319976">
    <property type="component" value="Chromosome"/>
</dbReference>
<dbReference type="Pfam" id="PF00326">
    <property type="entry name" value="Peptidase_S9"/>
    <property type="match status" value="1"/>
</dbReference>
<dbReference type="GO" id="GO:0008236">
    <property type="term" value="F:serine-type peptidase activity"/>
    <property type="evidence" value="ECO:0007669"/>
    <property type="project" value="InterPro"/>
</dbReference>
<dbReference type="InterPro" id="IPR001375">
    <property type="entry name" value="Peptidase_S9_cat"/>
</dbReference>
<evidence type="ECO:0000313" key="3">
    <source>
        <dbReference type="Proteomes" id="UP000319976"/>
    </source>
</evidence>
<dbReference type="EMBL" id="CP036316">
    <property type="protein sequence ID" value="QDT64117.1"/>
    <property type="molecule type" value="Genomic_DNA"/>
</dbReference>
<name>A0A517T6X6_9PLAN</name>
<dbReference type="AlphaFoldDB" id="A0A517T6X6"/>
<accession>A0A517T6X6</accession>
<dbReference type="OrthoDB" id="234896at2"/>
<dbReference type="Gene3D" id="3.40.50.1820">
    <property type="entry name" value="alpha/beta hydrolase"/>
    <property type="match status" value="1"/>
</dbReference>
<dbReference type="KEGG" id="chya:V22_13480"/>
<dbReference type="InterPro" id="IPR029058">
    <property type="entry name" value="AB_hydrolase_fold"/>
</dbReference>
<evidence type="ECO:0000259" key="1">
    <source>
        <dbReference type="Pfam" id="PF00326"/>
    </source>
</evidence>
<protein>
    <submittedName>
        <fullName evidence="2">Alpha/beta hydrolase family protein</fullName>
    </submittedName>
</protein>